<dbReference type="PROSITE" id="PS51722">
    <property type="entry name" value="G_TR_2"/>
    <property type="match status" value="1"/>
</dbReference>
<evidence type="ECO:0000256" key="7">
    <source>
        <dbReference type="HAMAP-Rule" id="MF_00071"/>
    </source>
</evidence>
<keyword evidence="10" id="KW-1185">Reference proteome</keyword>
<dbReference type="CDD" id="cd03709">
    <property type="entry name" value="lepA_C"/>
    <property type="match status" value="1"/>
</dbReference>
<dbReference type="SMART" id="SM00838">
    <property type="entry name" value="EFG_C"/>
    <property type="match status" value="1"/>
</dbReference>
<dbReference type="Proteomes" id="UP000214666">
    <property type="component" value="Chromosome"/>
</dbReference>
<reference evidence="9 10" key="1">
    <citation type="submission" date="2017-03" db="EMBL/GenBank/DDBJ databases">
        <title>Complete genome sequence of Paenibacillus Kribbensis producing bioflocculants.</title>
        <authorList>
            <person name="Lee H.-G."/>
            <person name="Oh H.-M."/>
        </authorList>
    </citation>
    <scope>NUCLEOTIDE SEQUENCE [LARGE SCALE GENOMIC DNA]</scope>
    <source>
        <strain evidence="9 10">AM49</strain>
    </source>
</reference>
<dbReference type="Pfam" id="PF00679">
    <property type="entry name" value="EFG_C"/>
    <property type="match status" value="1"/>
</dbReference>
<dbReference type="InterPro" id="IPR013842">
    <property type="entry name" value="LepA_CTD"/>
</dbReference>
<dbReference type="InterPro" id="IPR038363">
    <property type="entry name" value="LepA_C_sf"/>
</dbReference>
<dbReference type="PRINTS" id="PR00315">
    <property type="entry name" value="ELONGATNFCT"/>
</dbReference>
<dbReference type="AlphaFoldDB" id="A0A222WNN4"/>
<evidence type="ECO:0000256" key="2">
    <source>
        <dbReference type="ARBA" id="ARBA00022741"/>
    </source>
</evidence>
<dbReference type="Gene3D" id="3.30.70.870">
    <property type="entry name" value="Elongation Factor G (Translational Gtpase), domain 3"/>
    <property type="match status" value="1"/>
</dbReference>
<dbReference type="KEGG" id="pkb:B4V02_13460"/>
<dbReference type="InterPro" id="IPR009000">
    <property type="entry name" value="Transl_B-barrel_sf"/>
</dbReference>
<evidence type="ECO:0000259" key="8">
    <source>
        <dbReference type="PROSITE" id="PS51722"/>
    </source>
</evidence>
<organism evidence="9 10">
    <name type="scientific">Paenibacillus kribbensis</name>
    <dbReference type="NCBI Taxonomy" id="172713"/>
    <lineage>
        <taxon>Bacteria</taxon>
        <taxon>Bacillati</taxon>
        <taxon>Bacillota</taxon>
        <taxon>Bacilli</taxon>
        <taxon>Bacillales</taxon>
        <taxon>Paenibacillaceae</taxon>
        <taxon>Paenibacillus</taxon>
    </lineage>
</organism>
<keyword evidence="2 7" id="KW-0547">Nucleotide-binding</keyword>
<dbReference type="SUPFAM" id="SSF52540">
    <property type="entry name" value="P-loop containing nucleoside triphosphate hydrolases"/>
    <property type="match status" value="1"/>
</dbReference>
<feature type="binding site" evidence="7">
    <location>
        <begin position="135"/>
        <end position="138"/>
    </location>
    <ligand>
        <name>GTP</name>
        <dbReference type="ChEBI" id="CHEBI:37565"/>
    </ligand>
</feature>
<dbReference type="GO" id="GO:0003746">
    <property type="term" value="F:translation elongation factor activity"/>
    <property type="evidence" value="ECO:0007669"/>
    <property type="project" value="UniProtKB-UniRule"/>
</dbReference>
<dbReference type="InterPro" id="IPR004161">
    <property type="entry name" value="EFTu-like_2"/>
</dbReference>
<keyword evidence="4 7" id="KW-0648">Protein biosynthesis</keyword>
<evidence type="ECO:0000256" key="1">
    <source>
        <dbReference type="ARBA" id="ARBA00005454"/>
    </source>
</evidence>
<dbReference type="Gene3D" id="3.30.70.2570">
    <property type="entry name" value="Elongation factor 4, C-terminal domain"/>
    <property type="match status" value="1"/>
</dbReference>
<dbReference type="PANTHER" id="PTHR43512">
    <property type="entry name" value="TRANSLATION FACTOR GUF1-RELATED"/>
    <property type="match status" value="1"/>
</dbReference>
<comment type="subcellular location">
    <subcellularLocation>
        <location evidence="7">Cell membrane</location>
        <topology evidence="7">Peripheral membrane protein</topology>
        <orientation evidence="7">Cytoplasmic side</orientation>
    </subcellularLocation>
</comment>
<dbReference type="InterPro" id="IPR006297">
    <property type="entry name" value="EF-4"/>
</dbReference>
<dbReference type="GO" id="GO:0045727">
    <property type="term" value="P:positive regulation of translation"/>
    <property type="evidence" value="ECO:0007669"/>
    <property type="project" value="UniProtKB-UniRule"/>
</dbReference>
<evidence type="ECO:0000256" key="6">
    <source>
        <dbReference type="ARBA" id="ARBA00023136"/>
    </source>
</evidence>
<dbReference type="FunFam" id="2.40.30.10:FF:000015">
    <property type="entry name" value="Translation factor GUF1, mitochondrial"/>
    <property type="match status" value="1"/>
</dbReference>
<proteinExistence type="inferred from homology"/>
<dbReference type="CDD" id="cd01890">
    <property type="entry name" value="LepA"/>
    <property type="match status" value="1"/>
</dbReference>
<dbReference type="InterPro" id="IPR027417">
    <property type="entry name" value="P-loop_NTPase"/>
</dbReference>
<dbReference type="PANTHER" id="PTHR43512:SF4">
    <property type="entry name" value="TRANSLATION FACTOR GUF1 HOMOLOG, CHLOROPLASTIC"/>
    <property type="match status" value="1"/>
</dbReference>
<dbReference type="Gene3D" id="3.40.50.300">
    <property type="entry name" value="P-loop containing nucleotide triphosphate hydrolases"/>
    <property type="match status" value="1"/>
</dbReference>
<keyword evidence="5 7" id="KW-0342">GTP-binding</keyword>
<dbReference type="SUPFAM" id="SSF54980">
    <property type="entry name" value="EF-G C-terminal domain-like"/>
    <property type="match status" value="2"/>
</dbReference>
<dbReference type="RefSeq" id="WP_094155181.1">
    <property type="nucleotide sequence ID" value="NZ_CP020028.1"/>
</dbReference>
<dbReference type="InterPro" id="IPR000640">
    <property type="entry name" value="EFG_V-like"/>
</dbReference>
<dbReference type="NCBIfam" id="TIGR01393">
    <property type="entry name" value="lepA"/>
    <property type="match status" value="1"/>
</dbReference>
<dbReference type="Gene3D" id="3.30.70.240">
    <property type="match status" value="1"/>
</dbReference>
<evidence type="ECO:0000256" key="3">
    <source>
        <dbReference type="ARBA" id="ARBA00022801"/>
    </source>
</evidence>
<dbReference type="GO" id="GO:0043022">
    <property type="term" value="F:ribosome binding"/>
    <property type="evidence" value="ECO:0007669"/>
    <property type="project" value="UniProtKB-UniRule"/>
</dbReference>
<dbReference type="EC" id="3.6.5.n1" evidence="7"/>
<keyword evidence="3 7" id="KW-0378">Hydrolase</keyword>
<evidence type="ECO:0000313" key="10">
    <source>
        <dbReference type="Proteomes" id="UP000214666"/>
    </source>
</evidence>
<dbReference type="GO" id="GO:0005886">
    <property type="term" value="C:plasma membrane"/>
    <property type="evidence" value="ECO:0007669"/>
    <property type="project" value="UniProtKB-SubCell"/>
</dbReference>
<dbReference type="Gene3D" id="2.40.30.10">
    <property type="entry name" value="Translation factors"/>
    <property type="match status" value="1"/>
</dbReference>
<dbReference type="InterPro" id="IPR035647">
    <property type="entry name" value="EFG_III/V"/>
</dbReference>
<gene>
    <name evidence="7" type="primary">lepA</name>
    <name evidence="9" type="ORF">B4V02_13460</name>
</gene>
<keyword evidence="6 7" id="KW-0472">Membrane</keyword>
<name>A0A222WNN4_9BACL</name>
<dbReference type="OrthoDB" id="2147781at2"/>
<dbReference type="Pfam" id="PF06421">
    <property type="entry name" value="LepA_C"/>
    <property type="match status" value="1"/>
</dbReference>
<evidence type="ECO:0000313" key="9">
    <source>
        <dbReference type="EMBL" id="ASR47608.1"/>
    </source>
</evidence>
<evidence type="ECO:0000256" key="4">
    <source>
        <dbReference type="ARBA" id="ARBA00022917"/>
    </source>
</evidence>
<keyword evidence="9" id="KW-0251">Elongation factor</keyword>
<dbReference type="CDD" id="cd03699">
    <property type="entry name" value="EF4_II"/>
    <property type="match status" value="1"/>
</dbReference>
<dbReference type="SUPFAM" id="SSF50447">
    <property type="entry name" value="Translation proteins"/>
    <property type="match status" value="1"/>
</dbReference>
<dbReference type="Pfam" id="PF03144">
    <property type="entry name" value="GTP_EFTU_D2"/>
    <property type="match status" value="1"/>
</dbReference>
<feature type="domain" description="Tr-type G" evidence="8">
    <location>
        <begin position="6"/>
        <end position="188"/>
    </location>
</feature>
<feature type="binding site" evidence="7">
    <location>
        <begin position="18"/>
        <end position="23"/>
    </location>
    <ligand>
        <name>GTP</name>
        <dbReference type="ChEBI" id="CHEBI:37565"/>
    </ligand>
</feature>
<dbReference type="GO" id="GO:0005525">
    <property type="term" value="F:GTP binding"/>
    <property type="evidence" value="ECO:0007669"/>
    <property type="project" value="UniProtKB-UniRule"/>
</dbReference>
<dbReference type="InterPro" id="IPR005225">
    <property type="entry name" value="Small_GTP-bd"/>
</dbReference>
<dbReference type="InterPro" id="IPR000795">
    <property type="entry name" value="T_Tr_GTP-bd_dom"/>
</dbReference>
<comment type="similarity">
    <text evidence="1 7">Belongs to the TRAFAC class translation factor GTPase superfamily. Classic translation factor GTPase family. LepA subfamily.</text>
</comment>
<protein>
    <recommendedName>
        <fullName evidence="7">Elongation factor 4</fullName>
        <shortName evidence="7">EF-4</shortName>
        <ecNumber evidence="7">3.6.5.n1</ecNumber>
    </recommendedName>
    <alternativeName>
        <fullName evidence="7">Ribosomal back-translocase LepA</fullName>
    </alternativeName>
</protein>
<dbReference type="EMBL" id="CP020028">
    <property type="protein sequence ID" value="ASR47608.1"/>
    <property type="molecule type" value="Genomic_DNA"/>
</dbReference>
<dbReference type="InterPro" id="IPR035654">
    <property type="entry name" value="LepA_IV"/>
</dbReference>
<sequence>MKIQSKNIRNFSIIAHIDHGKSTLADRIIEKTLTVSKRDMKEQLLDSMDVEREHGITVKSRTVRTFYEAKNGHKYQYNLIDTPGHVDFSYEVSKSLAACEGVLLIVDATQGVQAQTIANYNIAMENELVIIPVVNKIDSFNANIEQTCQQLIDVMQFNEEDILYISAKTGQGVDKVLERIHSVIPAPTGTADSPLKALVFDLQYDPFRGVIAYLRLFEGTLSKDKTLRFMVTQAEFNATELGVFLPHMQPTDVLRAGEVGYVVTGLKEVQKVKIGDTLTTTTDPSQQPLPGYKESKSMVYAGLFPSDDNDKDFQNAIHRLALNDSSFCYEEERSEVLGKGFRCGFLGMLHLQIIRERLEKEYGLTVLITAPNVTYQVLTKDGQELRINNPVYYPTFDKIKTVKEPYGVVTITLPEEHVGDIMKLATSRKGIFIDLNYQVNQTILHYEIPTSEIAYHFFNQLKSLSHGYATMDVQFMDYREADLVKMDILVNYVKIDALAFILHREDAYRVAADLVMKLKHTIPRKLYPMPVQVVVEGIVIAREDVPPLRKNAAVSGDKKSISKKQALLHRQNINKRNMEHMNIQLPQEVFNSILDINIGND</sequence>
<keyword evidence="7" id="KW-1003">Cell membrane</keyword>
<comment type="catalytic activity">
    <reaction evidence="7">
        <text>GTP + H2O = GDP + phosphate + H(+)</text>
        <dbReference type="Rhea" id="RHEA:19669"/>
        <dbReference type="ChEBI" id="CHEBI:15377"/>
        <dbReference type="ChEBI" id="CHEBI:15378"/>
        <dbReference type="ChEBI" id="CHEBI:37565"/>
        <dbReference type="ChEBI" id="CHEBI:43474"/>
        <dbReference type="ChEBI" id="CHEBI:58189"/>
        <dbReference type="EC" id="3.6.5.n1"/>
    </reaction>
</comment>
<dbReference type="NCBIfam" id="TIGR00231">
    <property type="entry name" value="small_GTP"/>
    <property type="match status" value="1"/>
</dbReference>
<dbReference type="GO" id="GO:0003924">
    <property type="term" value="F:GTPase activity"/>
    <property type="evidence" value="ECO:0007669"/>
    <property type="project" value="UniProtKB-UniRule"/>
</dbReference>
<dbReference type="HAMAP" id="MF_00071">
    <property type="entry name" value="LepA"/>
    <property type="match status" value="1"/>
</dbReference>
<evidence type="ECO:0000256" key="5">
    <source>
        <dbReference type="ARBA" id="ARBA00023134"/>
    </source>
</evidence>
<accession>A0A222WNN4</accession>
<dbReference type="FunFam" id="3.40.50.300:FF:000078">
    <property type="entry name" value="Elongation factor 4"/>
    <property type="match status" value="1"/>
</dbReference>
<comment type="function">
    <text evidence="7">Required for accurate and efficient protein synthesis under certain stress conditions. May act as a fidelity factor of the translation reaction, by catalyzing a one-codon backward translocation of tRNAs on improperly translocated ribosomes. Back-translocation proceeds from a post-translocation (POST) complex to a pre-translocation (PRE) complex, thus giving elongation factor G a second chance to translocate the tRNAs correctly. Binds to ribosomes in a GTP-dependent manner.</text>
</comment>
<dbReference type="FunFam" id="3.30.70.870:FF:000004">
    <property type="entry name" value="Translation factor GUF1, mitochondrial"/>
    <property type="match status" value="1"/>
</dbReference>
<dbReference type="Pfam" id="PF00009">
    <property type="entry name" value="GTP_EFTU"/>
    <property type="match status" value="1"/>
</dbReference>